<evidence type="ECO:0000313" key="2">
    <source>
        <dbReference type="Proteomes" id="UP001056120"/>
    </source>
</evidence>
<dbReference type="EMBL" id="CM042031">
    <property type="protein sequence ID" value="KAI3784856.1"/>
    <property type="molecule type" value="Genomic_DNA"/>
</dbReference>
<protein>
    <submittedName>
        <fullName evidence="1">Uncharacterized protein</fullName>
    </submittedName>
</protein>
<dbReference type="Proteomes" id="UP001056120">
    <property type="component" value="Linkage Group LG14"/>
</dbReference>
<comment type="caution">
    <text evidence="1">The sequence shown here is derived from an EMBL/GenBank/DDBJ whole genome shotgun (WGS) entry which is preliminary data.</text>
</comment>
<accession>A0ACB9GPB9</accession>
<sequence>MLRRAGMVERAYEFIKRMAFHPTVSMWGSLLGACKVHRNNKLGKIDADKLFQLDPQDSGNHIILSNMFAAAGRWEEANVNSVHMFQAKDTGHERNTEIQAMLRKLKMEMKGAGYVAATSLALFDLEEEEERESEVVTGVQIGFDDLSLHKFVDVKFGSMVTGSVTVNLEEDEIIEICKAYE</sequence>
<name>A0ACB9GPB9_9ASTR</name>
<organism evidence="1 2">
    <name type="scientific">Smallanthus sonchifolius</name>
    <dbReference type="NCBI Taxonomy" id="185202"/>
    <lineage>
        <taxon>Eukaryota</taxon>
        <taxon>Viridiplantae</taxon>
        <taxon>Streptophyta</taxon>
        <taxon>Embryophyta</taxon>
        <taxon>Tracheophyta</taxon>
        <taxon>Spermatophyta</taxon>
        <taxon>Magnoliopsida</taxon>
        <taxon>eudicotyledons</taxon>
        <taxon>Gunneridae</taxon>
        <taxon>Pentapetalae</taxon>
        <taxon>asterids</taxon>
        <taxon>campanulids</taxon>
        <taxon>Asterales</taxon>
        <taxon>Asteraceae</taxon>
        <taxon>Asteroideae</taxon>
        <taxon>Heliantheae alliance</taxon>
        <taxon>Millerieae</taxon>
        <taxon>Smallanthus</taxon>
    </lineage>
</organism>
<proteinExistence type="predicted"/>
<keyword evidence="2" id="KW-1185">Reference proteome</keyword>
<reference evidence="2" key="1">
    <citation type="journal article" date="2022" name="Mol. Ecol. Resour.">
        <title>The genomes of chicory, endive, great burdock and yacon provide insights into Asteraceae palaeo-polyploidization history and plant inulin production.</title>
        <authorList>
            <person name="Fan W."/>
            <person name="Wang S."/>
            <person name="Wang H."/>
            <person name="Wang A."/>
            <person name="Jiang F."/>
            <person name="Liu H."/>
            <person name="Zhao H."/>
            <person name="Xu D."/>
            <person name="Zhang Y."/>
        </authorList>
    </citation>
    <scope>NUCLEOTIDE SEQUENCE [LARGE SCALE GENOMIC DNA]</scope>
    <source>
        <strain evidence="2">cv. Yunnan</strain>
    </source>
</reference>
<reference evidence="1 2" key="2">
    <citation type="journal article" date="2022" name="Mol. Ecol. Resour.">
        <title>The genomes of chicory, endive, great burdock and yacon provide insights into Asteraceae paleo-polyploidization history and plant inulin production.</title>
        <authorList>
            <person name="Fan W."/>
            <person name="Wang S."/>
            <person name="Wang H."/>
            <person name="Wang A."/>
            <person name="Jiang F."/>
            <person name="Liu H."/>
            <person name="Zhao H."/>
            <person name="Xu D."/>
            <person name="Zhang Y."/>
        </authorList>
    </citation>
    <scope>NUCLEOTIDE SEQUENCE [LARGE SCALE GENOMIC DNA]</scope>
    <source>
        <strain evidence="2">cv. Yunnan</strain>
        <tissue evidence="1">Leaves</tissue>
    </source>
</reference>
<gene>
    <name evidence="1" type="ORF">L1987_43963</name>
</gene>
<evidence type="ECO:0000313" key="1">
    <source>
        <dbReference type="EMBL" id="KAI3784856.1"/>
    </source>
</evidence>